<dbReference type="PANTHER" id="PTHR31299:SF0">
    <property type="entry name" value="ESTERASE, PUTATIVE (AFU_ORTHOLOGUE AFUA_1G05850)-RELATED"/>
    <property type="match status" value="1"/>
</dbReference>
<accession>A0A433QNH0</accession>
<dbReference type="InterPro" id="IPR052036">
    <property type="entry name" value="Hydrolase/PRTase-associated"/>
</dbReference>
<protein>
    <recommendedName>
        <fullName evidence="1">Plant heme peroxidase family profile domain-containing protein</fullName>
    </recommendedName>
</protein>
<dbReference type="GO" id="GO:0006979">
    <property type="term" value="P:response to oxidative stress"/>
    <property type="evidence" value="ECO:0007669"/>
    <property type="project" value="InterPro"/>
</dbReference>
<dbReference type="InterPro" id="IPR002016">
    <property type="entry name" value="Haem_peroxidase"/>
</dbReference>
<dbReference type="PANTHER" id="PTHR31299">
    <property type="entry name" value="ESTERASE, PUTATIVE (AFU_ORTHOLOGUE AFUA_1G05850)-RELATED"/>
    <property type="match status" value="1"/>
</dbReference>
<comment type="caution">
    <text evidence="2">The sequence shown here is derived from an EMBL/GenBank/DDBJ whole genome shotgun (WGS) entry which is preliminary data.</text>
</comment>
<name>A0A433QNH0_9FUNG</name>
<dbReference type="GO" id="GO:0046677">
    <property type="term" value="P:response to antibiotic"/>
    <property type="evidence" value="ECO:0007669"/>
    <property type="project" value="InterPro"/>
</dbReference>
<sequence>MKKRSEYLLASLDCFDMPDSEPSDADLDSERPHATERDRLKVELAFTAEMNARTIKDAEEYYRCMLGEGVKAWNLRDTHMARTLSNILDHLSRELGEDGGGVPRQVWIATGFFYYSVCLSIWACPSVLSRVSSRGPQSHLGDARYTEMGRKHGQLNLAQLLKETYDEEVDTPPRVTPVPPAREDSYEAAFHRVGTEAGHSDFMVVFRGGGELVDAMHEEKLVERMIGVVYNTSTETTYVSTLYDHLCFPFSFFRNTYVPQ</sequence>
<dbReference type="SUPFAM" id="SSF159501">
    <property type="entry name" value="EreA/ChaN-like"/>
    <property type="match status" value="2"/>
</dbReference>
<evidence type="ECO:0000313" key="3">
    <source>
        <dbReference type="Proteomes" id="UP000274822"/>
    </source>
</evidence>
<proteinExistence type="predicted"/>
<gene>
    <name evidence="2" type="ORF">BC938DRAFT_478036</name>
</gene>
<dbReference type="GO" id="GO:0020037">
    <property type="term" value="F:heme binding"/>
    <property type="evidence" value="ECO:0007669"/>
    <property type="project" value="InterPro"/>
</dbReference>
<feature type="domain" description="Plant heme peroxidase family profile" evidence="1">
    <location>
        <begin position="39"/>
        <end position="260"/>
    </location>
</feature>
<dbReference type="InterPro" id="IPR007815">
    <property type="entry name" value="Emycin_Estase"/>
</dbReference>
<dbReference type="Pfam" id="PF05139">
    <property type="entry name" value="Erythro_esteras"/>
    <property type="match status" value="2"/>
</dbReference>
<dbReference type="EMBL" id="RBNJ01003069">
    <property type="protein sequence ID" value="RUS31332.1"/>
    <property type="molecule type" value="Genomic_DNA"/>
</dbReference>
<keyword evidence="3" id="KW-1185">Reference proteome</keyword>
<organism evidence="2 3">
    <name type="scientific">Jimgerdemannia flammicorona</name>
    <dbReference type="NCBI Taxonomy" id="994334"/>
    <lineage>
        <taxon>Eukaryota</taxon>
        <taxon>Fungi</taxon>
        <taxon>Fungi incertae sedis</taxon>
        <taxon>Mucoromycota</taxon>
        <taxon>Mucoromycotina</taxon>
        <taxon>Endogonomycetes</taxon>
        <taxon>Endogonales</taxon>
        <taxon>Endogonaceae</taxon>
        <taxon>Jimgerdemannia</taxon>
    </lineage>
</organism>
<dbReference type="PROSITE" id="PS50873">
    <property type="entry name" value="PEROXIDASE_4"/>
    <property type="match status" value="1"/>
</dbReference>
<dbReference type="Proteomes" id="UP000274822">
    <property type="component" value="Unassembled WGS sequence"/>
</dbReference>
<dbReference type="Gene3D" id="3.40.1660.10">
    <property type="entry name" value="EreA-like (biosynthetic domain)"/>
    <property type="match status" value="1"/>
</dbReference>
<dbReference type="GO" id="GO:0004601">
    <property type="term" value="F:peroxidase activity"/>
    <property type="evidence" value="ECO:0007669"/>
    <property type="project" value="InterPro"/>
</dbReference>
<reference evidence="2 3" key="1">
    <citation type="journal article" date="2018" name="New Phytol.">
        <title>Phylogenomics of Endogonaceae and evolution of mycorrhizas within Mucoromycota.</title>
        <authorList>
            <person name="Chang Y."/>
            <person name="Desiro A."/>
            <person name="Na H."/>
            <person name="Sandor L."/>
            <person name="Lipzen A."/>
            <person name="Clum A."/>
            <person name="Barry K."/>
            <person name="Grigoriev I.V."/>
            <person name="Martin F.M."/>
            <person name="Stajich J.E."/>
            <person name="Smith M.E."/>
            <person name="Bonito G."/>
            <person name="Spatafora J.W."/>
        </authorList>
    </citation>
    <scope>NUCLEOTIDE SEQUENCE [LARGE SCALE GENOMIC DNA]</scope>
    <source>
        <strain evidence="2 3">AD002</strain>
    </source>
</reference>
<evidence type="ECO:0000259" key="1">
    <source>
        <dbReference type="PROSITE" id="PS50873"/>
    </source>
</evidence>
<dbReference type="AlphaFoldDB" id="A0A433QNH0"/>
<evidence type="ECO:0000313" key="2">
    <source>
        <dbReference type="EMBL" id="RUS31332.1"/>
    </source>
</evidence>